<dbReference type="Gene3D" id="3.30.710.10">
    <property type="entry name" value="Potassium Channel Kv1.1, Chain A"/>
    <property type="match status" value="1"/>
</dbReference>
<sequence>MSSTTTPPAGVTVTVNVPNPVVEGQPSRRAGTRATSTSRRPAQDRTVSFAELKHSTKFPPDDENADWIVLSDDGVLFGLHAANAEICSDKIYDLSSPDVSNDNLEWHIRINAPENVLELLFEYLYNKRRMNLESISIDLLVKLVYAAEEYGVRSAIDACQKALRKHIHENALKVLQVSSKFDYRDEIIKAAVYLVDEDLPVVGANLSKHLHMPFSIYREQFTSAHLYALEACPEHPDCLFWPGLVLATLKTLRGKPRRVLNKTEKIFHEAVEKTMLAQGPNACCIGYLRYWGQCIMAQRSKIGLLEIPTGEKQE</sequence>
<reference evidence="2 3" key="1">
    <citation type="journal article" date="2019" name="Nat. Ecol. Evol.">
        <title>Megaphylogeny resolves global patterns of mushroom evolution.</title>
        <authorList>
            <person name="Varga T."/>
            <person name="Krizsan K."/>
            <person name="Foldi C."/>
            <person name="Dima B."/>
            <person name="Sanchez-Garcia M."/>
            <person name="Sanchez-Ramirez S."/>
            <person name="Szollosi G.J."/>
            <person name="Szarkandi J.G."/>
            <person name="Papp V."/>
            <person name="Albert L."/>
            <person name="Andreopoulos W."/>
            <person name="Angelini C."/>
            <person name="Antonin V."/>
            <person name="Barry K.W."/>
            <person name="Bougher N.L."/>
            <person name="Buchanan P."/>
            <person name="Buyck B."/>
            <person name="Bense V."/>
            <person name="Catcheside P."/>
            <person name="Chovatia M."/>
            <person name="Cooper J."/>
            <person name="Damon W."/>
            <person name="Desjardin D."/>
            <person name="Finy P."/>
            <person name="Geml J."/>
            <person name="Haridas S."/>
            <person name="Hughes K."/>
            <person name="Justo A."/>
            <person name="Karasinski D."/>
            <person name="Kautmanova I."/>
            <person name="Kiss B."/>
            <person name="Kocsube S."/>
            <person name="Kotiranta H."/>
            <person name="LaButti K.M."/>
            <person name="Lechner B.E."/>
            <person name="Liimatainen K."/>
            <person name="Lipzen A."/>
            <person name="Lukacs Z."/>
            <person name="Mihaltcheva S."/>
            <person name="Morgado L.N."/>
            <person name="Niskanen T."/>
            <person name="Noordeloos M.E."/>
            <person name="Ohm R.A."/>
            <person name="Ortiz-Santana B."/>
            <person name="Ovrebo C."/>
            <person name="Racz N."/>
            <person name="Riley R."/>
            <person name="Savchenko A."/>
            <person name="Shiryaev A."/>
            <person name="Soop K."/>
            <person name="Spirin V."/>
            <person name="Szebenyi C."/>
            <person name="Tomsovsky M."/>
            <person name="Tulloss R.E."/>
            <person name="Uehling J."/>
            <person name="Grigoriev I.V."/>
            <person name="Vagvolgyi C."/>
            <person name="Papp T."/>
            <person name="Martin F.M."/>
            <person name="Miettinen O."/>
            <person name="Hibbett D.S."/>
            <person name="Nagy L.G."/>
        </authorList>
    </citation>
    <scope>NUCLEOTIDE SEQUENCE [LARGE SCALE GENOMIC DNA]</scope>
    <source>
        <strain evidence="2 3">CBS 962.96</strain>
    </source>
</reference>
<keyword evidence="3" id="KW-1185">Reference proteome</keyword>
<dbReference type="AlphaFoldDB" id="A0A4S8MDU9"/>
<organism evidence="2 3">
    <name type="scientific">Dendrothele bispora (strain CBS 962.96)</name>
    <dbReference type="NCBI Taxonomy" id="1314807"/>
    <lineage>
        <taxon>Eukaryota</taxon>
        <taxon>Fungi</taxon>
        <taxon>Dikarya</taxon>
        <taxon>Basidiomycota</taxon>
        <taxon>Agaricomycotina</taxon>
        <taxon>Agaricomycetes</taxon>
        <taxon>Agaricomycetidae</taxon>
        <taxon>Agaricales</taxon>
        <taxon>Agaricales incertae sedis</taxon>
        <taxon>Dendrothele</taxon>
    </lineage>
</organism>
<feature type="region of interest" description="Disordered" evidence="1">
    <location>
        <begin position="1"/>
        <end position="44"/>
    </location>
</feature>
<protein>
    <recommendedName>
        <fullName evidence="4">BTB domain-containing protein</fullName>
    </recommendedName>
</protein>
<feature type="compositionally biased region" description="Low complexity" evidence="1">
    <location>
        <begin position="1"/>
        <end position="40"/>
    </location>
</feature>
<evidence type="ECO:0000313" key="2">
    <source>
        <dbReference type="EMBL" id="THV00214.1"/>
    </source>
</evidence>
<dbReference type="SUPFAM" id="SSF54695">
    <property type="entry name" value="POZ domain"/>
    <property type="match status" value="1"/>
</dbReference>
<accession>A0A4S8MDU9</accession>
<dbReference type="Proteomes" id="UP000297245">
    <property type="component" value="Unassembled WGS sequence"/>
</dbReference>
<dbReference type="EMBL" id="ML179107">
    <property type="protein sequence ID" value="THV00214.1"/>
    <property type="molecule type" value="Genomic_DNA"/>
</dbReference>
<evidence type="ECO:0008006" key="4">
    <source>
        <dbReference type="Google" id="ProtNLM"/>
    </source>
</evidence>
<evidence type="ECO:0000256" key="1">
    <source>
        <dbReference type="SAM" id="MobiDB-lite"/>
    </source>
</evidence>
<dbReference type="InterPro" id="IPR011333">
    <property type="entry name" value="SKP1/BTB/POZ_sf"/>
</dbReference>
<dbReference type="OrthoDB" id="3184970at2759"/>
<gene>
    <name evidence="2" type="ORF">K435DRAFT_854947</name>
</gene>
<evidence type="ECO:0000313" key="3">
    <source>
        <dbReference type="Proteomes" id="UP000297245"/>
    </source>
</evidence>
<name>A0A4S8MDU9_DENBC</name>
<proteinExistence type="predicted"/>